<keyword evidence="3" id="KW-1185">Reference proteome</keyword>
<sequence>MGQCACTDTNSGTGTPAVASPTVNAPNTSITSISRSSPPVSQRAFPKFDAAEGSKAIRNALDVAAGPPLVLQTAPRTARPPAPAQRIV</sequence>
<gene>
    <name evidence="2" type="ORF">BSAL_77185</name>
</gene>
<dbReference type="Proteomes" id="UP000051952">
    <property type="component" value="Unassembled WGS sequence"/>
</dbReference>
<evidence type="ECO:0000256" key="1">
    <source>
        <dbReference type="SAM" id="MobiDB-lite"/>
    </source>
</evidence>
<feature type="region of interest" description="Disordered" evidence="1">
    <location>
        <begin position="1"/>
        <end position="42"/>
    </location>
</feature>
<protein>
    <submittedName>
        <fullName evidence="2">Uncharacterized protein</fullName>
    </submittedName>
</protein>
<proteinExistence type="predicted"/>
<dbReference type="AlphaFoldDB" id="A0A0S4IZX7"/>
<dbReference type="EMBL" id="CYKH01000740">
    <property type="protein sequence ID" value="CUG29900.1"/>
    <property type="molecule type" value="Genomic_DNA"/>
</dbReference>
<evidence type="ECO:0000313" key="3">
    <source>
        <dbReference type="Proteomes" id="UP000051952"/>
    </source>
</evidence>
<evidence type="ECO:0000313" key="2">
    <source>
        <dbReference type="EMBL" id="CUG29900.1"/>
    </source>
</evidence>
<accession>A0A0S4IZX7</accession>
<feature type="compositionally biased region" description="Low complexity" evidence="1">
    <location>
        <begin position="28"/>
        <end position="41"/>
    </location>
</feature>
<name>A0A0S4IZX7_BODSA</name>
<dbReference type="VEuPathDB" id="TriTrypDB:BSAL_77185"/>
<feature type="compositionally biased region" description="Polar residues" evidence="1">
    <location>
        <begin position="1"/>
        <end position="14"/>
    </location>
</feature>
<reference evidence="3" key="1">
    <citation type="submission" date="2015-09" db="EMBL/GenBank/DDBJ databases">
        <authorList>
            <consortium name="Pathogen Informatics"/>
        </authorList>
    </citation>
    <scope>NUCLEOTIDE SEQUENCE [LARGE SCALE GENOMIC DNA]</scope>
    <source>
        <strain evidence="3">Lake Konstanz</strain>
    </source>
</reference>
<feature type="non-terminal residue" evidence="2">
    <location>
        <position position="88"/>
    </location>
</feature>
<organism evidence="2 3">
    <name type="scientific">Bodo saltans</name>
    <name type="common">Flagellated protozoan</name>
    <dbReference type="NCBI Taxonomy" id="75058"/>
    <lineage>
        <taxon>Eukaryota</taxon>
        <taxon>Discoba</taxon>
        <taxon>Euglenozoa</taxon>
        <taxon>Kinetoplastea</taxon>
        <taxon>Metakinetoplastina</taxon>
        <taxon>Eubodonida</taxon>
        <taxon>Bodonidae</taxon>
        <taxon>Bodo</taxon>
    </lineage>
</organism>